<dbReference type="KEGG" id="sera:Ser39006_019805"/>
<proteinExistence type="predicted"/>
<dbReference type="Proteomes" id="UP000017700">
    <property type="component" value="Chromosome"/>
</dbReference>
<dbReference type="Pfam" id="PF19419">
    <property type="entry name" value="DUF5983"/>
    <property type="match status" value="1"/>
</dbReference>
<name>A0A2I5TB95_SERS3</name>
<dbReference type="OrthoDB" id="6636466at2"/>
<evidence type="ECO:0000313" key="4">
    <source>
        <dbReference type="Proteomes" id="UP000017700"/>
    </source>
</evidence>
<reference evidence="3" key="2">
    <citation type="submission" date="2013-09" db="EMBL/GenBank/DDBJ databases">
        <authorList>
            <person name="Wang G."/>
            <person name="Yang Y."/>
            <person name="Su Y."/>
        </authorList>
    </citation>
    <scope>NUCLEOTIDE SEQUENCE</scope>
    <source>
        <strain evidence="3">ATCC 39006</strain>
    </source>
</reference>
<dbReference type="AlphaFoldDB" id="A0A2I5TB95"/>
<protein>
    <recommendedName>
        <fullName evidence="1">DUF5983 domain-containing protein</fullName>
    </recommendedName>
</protein>
<dbReference type="InterPro" id="IPR046025">
    <property type="entry name" value="DUF5983"/>
</dbReference>
<reference evidence="2 5" key="3">
    <citation type="submission" date="2017-11" db="EMBL/GenBank/DDBJ databases">
        <title>Complete genome sequence of Serratia sp. ATCC 39006 LacA.</title>
        <authorList>
            <person name="Hampton H.G."/>
            <person name="Jackson S.A."/>
            <person name="Jauregui R."/>
            <person name="Poulter G.T.M."/>
            <person name="Salmond G.P.C."/>
            <person name="Fineran P.C."/>
        </authorList>
    </citation>
    <scope>NUCLEOTIDE SEQUENCE [LARGE SCALE GENOMIC DNA]</scope>
    <source>
        <strain evidence="2 5">ATCC 39006</strain>
    </source>
</reference>
<organism evidence="3 4">
    <name type="scientific">Serratia sp. (strain ATCC 39006)</name>
    <name type="common">Prodigiosinella confusarubida</name>
    <dbReference type="NCBI Taxonomy" id="104623"/>
    <lineage>
        <taxon>Bacteria</taxon>
        <taxon>Pseudomonadati</taxon>
        <taxon>Pseudomonadota</taxon>
        <taxon>Gammaproteobacteria</taxon>
        <taxon>Enterobacterales</taxon>
        <taxon>Pectobacteriaceae</taxon>
        <taxon>Prodigiosinella</taxon>
    </lineage>
</organism>
<evidence type="ECO:0000313" key="5">
    <source>
        <dbReference type="Proteomes" id="UP000233778"/>
    </source>
</evidence>
<reference evidence="3 4" key="1">
    <citation type="journal article" date="2013" name="Genome Announc.">
        <title>Draft genome sequence of Serratia sp. strain ATCC 39006, a model bacterium for analysis of the biosynthesis and regulation of prodigiosin, a carbapenem, and gas vesicles.</title>
        <authorList>
            <person name="Fineran P.C."/>
            <person name="Iglesias Cans M.C."/>
            <person name="Ramsay J.P."/>
            <person name="Wilf N.M."/>
            <person name="Cossyleon D."/>
            <person name="McNeil M.B."/>
            <person name="Williamson N.R."/>
            <person name="Monson R.E."/>
            <person name="Becher S.A."/>
            <person name="Stanton J.A."/>
            <person name="Brugger K."/>
            <person name="Brown S.D."/>
            <person name="Salmond G.P."/>
        </authorList>
    </citation>
    <scope>NUCLEOTIDE SEQUENCE [LARGE SCALE GENOMIC DNA]</scope>
    <source>
        <strain evidence="3">ATCC 39006</strain>
        <strain evidence="4">ATCC 39006 / SC 11482</strain>
    </source>
</reference>
<accession>A0A2I5TB95</accession>
<evidence type="ECO:0000313" key="3">
    <source>
        <dbReference type="EMBL" id="AUH06170.1"/>
    </source>
</evidence>
<dbReference type="EMBL" id="CP025085">
    <property type="protein sequence ID" value="AUH01847.1"/>
    <property type="molecule type" value="Genomic_DNA"/>
</dbReference>
<dbReference type="KEGG" id="serq:CWC46_19805"/>
<dbReference type="Proteomes" id="UP000233778">
    <property type="component" value="Chromosome"/>
</dbReference>
<keyword evidence="4" id="KW-1185">Reference proteome</keyword>
<gene>
    <name evidence="2" type="ORF">CWC46_19805</name>
    <name evidence="3" type="ORF">Ser39006_019805</name>
</gene>
<dbReference type="STRING" id="104623.Ser39006_01543"/>
<dbReference type="EMBL" id="CP025084">
    <property type="protein sequence ID" value="AUH06170.1"/>
    <property type="molecule type" value="Genomic_DNA"/>
</dbReference>
<reference evidence="3" key="4">
    <citation type="submission" date="2017-11" db="EMBL/GenBank/DDBJ databases">
        <title>Complete genome sequence of Serratia sp. ATCC 39006.</title>
        <authorList>
            <person name="Hampton H.G."/>
            <person name="Jackson S.A."/>
            <person name="Jauregui R."/>
            <person name="Poulter G.T.M."/>
            <person name="Salmond G.P.C."/>
            <person name="Fineran P.C."/>
        </authorList>
    </citation>
    <scope>NUCLEOTIDE SEQUENCE</scope>
    <source>
        <strain evidence="3">ATCC 39006</strain>
    </source>
</reference>
<feature type="domain" description="DUF5983" evidence="1">
    <location>
        <begin position="24"/>
        <end position="119"/>
    </location>
</feature>
<evidence type="ECO:0000313" key="2">
    <source>
        <dbReference type="EMBL" id="AUH01847.1"/>
    </source>
</evidence>
<sequence length="119" mass="13719">MVNGNKVLSRTAGEYAQPEELYRYVVCSTAHLTEQDAELCHRLGHQRCEWGDSEWIHLTGTGYLVRLSAFSFPLLVLKKRGFSKNARRLIYVMMRRLNISLIHFDCCGEVLSGFAVHDW</sequence>
<evidence type="ECO:0000259" key="1">
    <source>
        <dbReference type="Pfam" id="PF19419"/>
    </source>
</evidence>
<dbReference type="RefSeq" id="WP_021014811.1">
    <property type="nucleotide sequence ID" value="NZ_CP025084.1"/>
</dbReference>